<dbReference type="HOGENOM" id="CLU_2413150_0_0_1"/>
<proteinExistence type="predicted"/>
<dbReference type="Proteomes" id="UP000007174">
    <property type="component" value="Unassembled WGS sequence"/>
</dbReference>
<accession>H1VHE9</accession>
<sequence>MCSTAFSATFSSSCISSATRVRPSSRAGGTLQTCAVMMFCRFVLFLLCRLLRIASQILLTLDLAERSAGAAAGASADVSRDLVMRFVSLYMV</sequence>
<name>H1VHE9_COLHI</name>
<evidence type="ECO:0000313" key="2">
    <source>
        <dbReference type="Proteomes" id="UP000007174"/>
    </source>
</evidence>
<reference evidence="2" key="1">
    <citation type="journal article" date="2012" name="Nat. Genet.">
        <title>Lifestyle transitions in plant pathogenic Colletotrichum fungi deciphered by genome and transcriptome analyses.</title>
        <authorList>
            <person name="O'Connell R.J."/>
            <person name="Thon M.R."/>
            <person name="Hacquard S."/>
            <person name="Amyotte S.G."/>
            <person name="Kleemann J."/>
            <person name="Torres M.F."/>
            <person name="Damm U."/>
            <person name="Buiate E.A."/>
            <person name="Epstein L."/>
            <person name="Alkan N."/>
            <person name="Altmueller J."/>
            <person name="Alvarado-Balderrama L."/>
            <person name="Bauser C.A."/>
            <person name="Becker C."/>
            <person name="Birren B.W."/>
            <person name="Chen Z."/>
            <person name="Choi J."/>
            <person name="Crouch J.A."/>
            <person name="Duvick J.P."/>
            <person name="Farman M.A."/>
            <person name="Gan P."/>
            <person name="Heiman D."/>
            <person name="Henrissat B."/>
            <person name="Howard R.J."/>
            <person name="Kabbage M."/>
            <person name="Koch C."/>
            <person name="Kracher B."/>
            <person name="Kubo Y."/>
            <person name="Law A.D."/>
            <person name="Lebrun M.-H."/>
            <person name="Lee Y.-H."/>
            <person name="Miyara I."/>
            <person name="Moore N."/>
            <person name="Neumann U."/>
            <person name="Nordstroem K."/>
            <person name="Panaccione D.G."/>
            <person name="Panstruga R."/>
            <person name="Place M."/>
            <person name="Proctor R.H."/>
            <person name="Prusky D."/>
            <person name="Rech G."/>
            <person name="Reinhardt R."/>
            <person name="Rollins J.A."/>
            <person name="Rounsley S."/>
            <person name="Schardl C.L."/>
            <person name="Schwartz D.C."/>
            <person name="Shenoy N."/>
            <person name="Shirasu K."/>
            <person name="Sikhakolli U.R."/>
            <person name="Stueber K."/>
            <person name="Sukno S.A."/>
            <person name="Sweigard J.A."/>
            <person name="Takano Y."/>
            <person name="Takahara H."/>
            <person name="Trail F."/>
            <person name="van der Does H.C."/>
            <person name="Voll L.M."/>
            <person name="Will I."/>
            <person name="Young S."/>
            <person name="Zeng Q."/>
            <person name="Zhang J."/>
            <person name="Zhou S."/>
            <person name="Dickman M.B."/>
            <person name="Schulze-Lefert P."/>
            <person name="Ver Loren van Themaat E."/>
            <person name="Ma L.-J."/>
            <person name="Vaillancourt L.J."/>
        </authorList>
    </citation>
    <scope>NUCLEOTIDE SEQUENCE [LARGE SCALE GENOMIC DNA]</scope>
    <source>
        <strain evidence="2">IMI 349063</strain>
    </source>
</reference>
<dbReference type="EMBL" id="CACQ02003615">
    <property type="protein sequence ID" value="CCF39652.1"/>
    <property type="molecule type" value="Genomic_DNA"/>
</dbReference>
<dbReference type="AlphaFoldDB" id="H1VHE9"/>
<evidence type="ECO:0000313" key="1">
    <source>
        <dbReference type="EMBL" id="CCF39652.1"/>
    </source>
</evidence>
<protein>
    <submittedName>
        <fullName evidence="1">Uncharacterized protein</fullName>
    </submittedName>
</protein>
<gene>
    <name evidence="1" type="ORF">CH063_10426</name>
</gene>
<organism evidence="1 2">
    <name type="scientific">Colletotrichum higginsianum (strain IMI 349063)</name>
    <name type="common">Crucifer anthracnose fungus</name>
    <dbReference type="NCBI Taxonomy" id="759273"/>
    <lineage>
        <taxon>Eukaryota</taxon>
        <taxon>Fungi</taxon>
        <taxon>Dikarya</taxon>
        <taxon>Ascomycota</taxon>
        <taxon>Pezizomycotina</taxon>
        <taxon>Sordariomycetes</taxon>
        <taxon>Hypocreomycetidae</taxon>
        <taxon>Glomerellales</taxon>
        <taxon>Glomerellaceae</taxon>
        <taxon>Colletotrichum</taxon>
        <taxon>Colletotrichum destructivum species complex</taxon>
    </lineage>
</organism>